<evidence type="ECO:0000256" key="1">
    <source>
        <dbReference type="ARBA" id="ARBA00004141"/>
    </source>
</evidence>
<keyword evidence="4 8" id="KW-0812">Transmembrane</keyword>
<keyword evidence="3 9" id="KW-0813">Transport</keyword>
<keyword evidence="7 8" id="KW-0472">Membrane</keyword>
<dbReference type="InterPro" id="IPR023395">
    <property type="entry name" value="MCP_dom_sf"/>
</dbReference>
<evidence type="ECO:0000256" key="5">
    <source>
        <dbReference type="ARBA" id="ARBA00022737"/>
    </source>
</evidence>
<dbReference type="EMBL" id="HBHY01002956">
    <property type="protein sequence ID" value="CAE0128195.1"/>
    <property type="molecule type" value="Transcribed_RNA"/>
</dbReference>
<feature type="non-terminal residue" evidence="11">
    <location>
        <position position="1"/>
    </location>
</feature>
<feature type="repeat" description="Solcar" evidence="8">
    <location>
        <begin position="8"/>
        <end position="98"/>
    </location>
</feature>
<dbReference type="InterPro" id="IPR018108">
    <property type="entry name" value="MCP_transmembrane"/>
</dbReference>
<keyword evidence="5" id="KW-0677">Repeat</keyword>
<keyword evidence="6 10" id="KW-1133">Transmembrane helix</keyword>
<evidence type="ECO:0000256" key="6">
    <source>
        <dbReference type="ARBA" id="ARBA00022989"/>
    </source>
</evidence>
<name>A0A7S3F573_9VIRI</name>
<proteinExistence type="inferred from homology"/>
<evidence type="ECO:0000256" key="2">
    <source>
        <dbReference type="ARBA" id="ARBA00006375"/>
    </source>
</evidence>
<evidence type="ECO:0000256" key="8">
    <source>
        <dbReference type="PROSITE-ProRule" id="PRU00282"/>
    </source>
</evidence>
<dbReference type="Pfam" id="PF00153">
    <property type="entry name" value="Mito_carr"/>
    <property type="match status" value="1"/>
</dbReference>
<evidence type="ECO:0000256" key="7">
    <source>
        <dbReference type="ARBA" id="ARBA00023136"/>
    </source>
</evidence>
<evidence type="ECO:0000256" key="3">
    <source>
        <dbReference type="ARBA" id="ARBA00022448"/>
    </source>
</evidence>
<organism evidence="11">
    <name type="scientific">Prasinoderma singulare</name>
    <dbReference type="NCBI Taxonomy" id="676789"/>
    <lineage>
        <taxon>Eukaryota</taxon>
        <taxon>Viridiplantae</taxon>
        <taxon>Prasinodermophyta</taxon>
        <taxon>Prasinodermophyceae</taxon>
        <taxon>Prasinodermales</taxon>
        <taxon>Prasinodermaceae</taxon>
        <taxon>Prasinoderma</taxon>
    </lineage>
</organism>
<gene>
    <name evidence="11" type="ORF">PSIN1315_LOCUS1899</name>
</gene>
<comment type="subcellular location">
    <subcellularLocation>
        <location evidence="1">Membrane</location>
        <topology evidence="1">Multi-pass membrane protein</topology>
    </subcellularLocation>
</comment>
<accession>A0A7S3F573</accession>
<dbReference type="GO" id="GO:0016020">
    <property type="term" value="C:membrane"/>
    <property type="evidence" value="ECO:0007669"/>
    <property type="project" value="UniProtKB-SubCell"/>
</dbReference>
<evidence type="ECO:0000313" key="11">
    <source>
        <dbReference type="EMBL" id="CAE0128195.1"/>
    </source>
</evidence>
<reference evidence="11" key="1">
    <citation type="submission" date="2021-01" db="EMBL/GenBank/DDBJ databases">
        <authorList>
            <person name="Corre E."/>
            <person name="Pelletier E."/>
            <person name="Niang G."/>
            <person name="Scheremetjew M."/>
            <person name="Finn R."/>
            <person name="Kale V."/>
            <person name="Holt S."/>
            <person name="Cochrane G."/>
            <person name="Meng A."/>
            <person name="Brown T."/>
            <person name="Cohen L."/>
        </authorList>
    </citation>
    <scope>NUCLEOTIDE SEQUENCE</scope>
    <source>
        <strain evidence="11">RCC927</strain>
    </source>
</reference>
<dbReference type="PANTHER" id="PTHR45618">
    <property type="entry name" value="MITOCHONDRIAL DICARBOXYLATE CARRIER-RELATED"/>
    <property type="match status" value="1"/>
</dbReference>
<dbReference type="AlphaFoldDB" id="A0A7S3F573"/>
<evidence type="ECO:0000256" key="4">
    <source>
        <dbReference type="ARBA" id="ARBA00022692"/>
    </source>
</evidence>
<dbReference type="Gene3D" id="1.50.40.10">
    <property type="entry name" value="Mitochondrial carrier domain"/>
    <property type="match status" value="1"/>
</dbReference>
<dbReference type="PROSITE" id="PS50920">
    <property type="entry name" value="SOLCAR"/>
    <property type="match status" value="1"/>
</dbReference>
<comment type="similarity">
    <text evidence="2 9">Belongs to the mitochondrial carrier (TC 2.A.29) family.</text>
</comment>
<dbReference type="InterPro" id="IPR050391">
    <property type="entry name" value="Mito_Metabolite_Transporter"/>
</dbReference>
<sequence>VKYTPLGDNPLTHGLASFACAIVAGLVSNPFDVAKTRLMSMKIGEDGSRPYTGTFQAIGKIARQEGAPALMKGLGPTVARQVPLNLVRFMTVEQLRKIL</sequence>
<dbReference type="SUPFAM" id="SSF103506">
    <property type="entry name" value="Mitochondrial carrier"/>
    <property type="match status" value="1"/>
</dbReference>
<protein>
    <submittedName>
        <fullName evidence="11">Uncharacterized protein</fullName>
    </submittedName>
</protein>
<evidence type="ECO:0000256" key="10">
    <source>
        <dbReference type="SAM" id="Phobius"/>
    </source>
</evidence>
<feature type="transmembrane region" description="Helical" evidence="10">
    <location>
        <begin position="12"/>
        <end position="31"/>
    </location>
</feature>
<evidence type="ECO:0000256" key="9">
    <source>
        <dbReference type="RuleBase" id="RU000488"/>
    </source>
</evidence>